<dbReference type="InterPro" id="IPR036942">
    <property type="entry name" value="Beta-barrel_TonB_sf"/>
</dbReference>
<evidence type="ECO:0000256" key="11">
    <source>
        <dbReference type="RuleBase" id="RU003357"/>
    </source>
</evidence>
<dbReference type="SUPFAM" id="SSF49464">
    <property type="entry name" value="Carboxypeptidase regulatory domain-like"/>
    <property type="match status" value="1"/>
</dbReference>
<evidence type="ECO:0000256" key="3">
    <source>
        <dbReference type="ARBA" id="ARBA00022452"/>
    </source>
</evidence>
<reference evidence="16" key="1">
    <citation type="submission" date="2016-10" db="EMBL/GenBank/DDBJ databases">
        <authorList>
            <person name="Varghese N."/>
            <person name="Submissions S."/>
        </authorList>
    </citation>
    <scope>NUCLEOTIDE SEQUENCE [LARGE SCALE GENOMIC DNA]</scope>
    <source>
        <strain evidence="16">DSM 23313</strain>
    </source>
</reference>
<evidence type="ECO:0000256" key="4">
    <source>
        <dbReference type="ARBA" id="ARBA00022692"/>
    </source>
</evidence>
<sequence>MRMLFIVFSLMFSVLTFGQTYTVKGDVSNFNGEALVGSTISFKDQSLMSDLKGRFIFNPVVEGTYRLSISYLGYMPIDTLLNVKSDVTLHFHLKEDSTLLDQVVVSTAGLKTISNTEKVSNEKLVENFSGSFAKTLASVPGVNAMEIGAGASKPIIRGLGFNRIAVAENGAKQEGQQWGADHGLEIDAFSTEEVEIIKGVGAIEYGSDAIGGVIKINNEKIPQVHSFAGNATIFGKTVNDSYGASVQLKAREDKLFYKFKATGQEYGDYRVPTDRINYLDTTIPIYGRRMKNTAGKGFALYGQVGYVSNDFSNILSVSDVYDKSGFFPGSHGLPNIASVVDDGNHRNIELPNQSVNHFKIVNTSTFNLSDREKLSFVLAFQNNKRQEMSKFHTHFEDQVAPEKDPNLELQFTLNTFDASAKYEYISPNNHKSTIGVQYNYQNNVIDGYGFLLPKFNRFGVGAFAMHEHFVNDRLSWEAGARVDYAEIHIKPFYDNVLYDYLVDLGHSPNFAGDYAQRSSKLDKNFTSFNGMIGAKYELTSKIQLASTFGTNFRFPTAIELASNGVHHGAFRHEKGYANLKPEQGVAFDFRASYETEGFNTSVSPYAYYFTNYIFLRPTGTFSVLPDSGQIYQYSQSKALITGFEWKVEKQFLKDFTFEGVFEYIYNRQLSNGKKGDYPLPFSPPMNFYGELKYTFNDWRFLKQPEVHFNGKWFARQERIAQGEAITPSSQSFGAGISSTLLFGKFEAKASLTATNIFDTKILNHMSFYRPLEIPELGRSIQLMIQIPF</sequence>
<evidence type="ECO:0000256" key="10">
    <source>
        <dbReference type="PROSITE-ProRule" id="PRU01360"/>
    </source>
</evidence>
<evidence type="ECO:0000256" key="5">
    <source>
        <dbReference type="ARBA" id="ARBA00022729"/>
    </source>
</evidence>
<evidence type="ECO:0000256" key="1">
    <source>
        <dbReference type="ARBA" id="ARBA00004571"/>
    </source>
</evidence>
<keyword evidence="3 10" id="KW-1134">Transmembrane beta strand</keyword>
<comment type="similarity">
    <text evidence="10 11">Belongs to the TonB-dependent receptor family.</text>
</comment>
<dbReference type="Pfam" id="PF07715">
    <property type="entry name" value="Plug"/>
    <property type="match status" value="1"/>
</dbReference>
<keyword evidence="7 10" id="KW-0472">Membrane</keyword>
<dbReference type="PANTHER" id="PTHR30069">
    <property type="entry name" value="TONB-DEPENDENT OUTER MEMBRANE RECEPTOR"/>
    <property type="match status" value="1"/>
</dbReference>
<organism evidence="15 16">
    <name type="scientific">Myroides phaeus</name>
    <dbReference type="NCBI Taxonomy" id="702745"/>
    <lineage>
        <taxon>Bacteria</taxon>
        <taxon>Pseudomonadati</taxon>
        <taxon>Bacteroidota</taxon>
        <taxon>Flavobacteriia</taxon>
        <taxon>Flavobacteriales</taxon>
        <taxon>Flavobacteriaceae</taxon>
        <taxon>Myroides</taxon>
    </lineage>
</organism>
<gene>
    <name evidence="15" type="ORF">SAMN05421818_10926</name>
</gene>
<feature type="domain" description="TonB-dependent receptor plug" evidence="14">
    <location>
        <begin position="112"/>
        <end position="213"/>
    </location>
</feature>
<keyword evidence="5 12" id="KW-0732">Signal</keyword>
<name>A0A1G8E2R6_9FLAO</name>
<dbReference type="Pfam" id="PF13715">
    <property type="entry name" value="CarbopepD_reg_2"/>
    <property type="match status" value="1"/>
</dbReference>
<keyword evidence="2 10" id="KW-0813">Transport</keyword>
<dbReference type="Gene3D" id="2.60.40.1120">
    <property type="entry name" value="Carboxypeptidase-like, regulatory domain"/>
    <property type="match status" value="1"/>
</dbReference>
<dbReference type="InterPro" id="IPR008969">
    <property type="entry name" value="CarboxyPept-like_regulatory"/>
</dbReference>
<comment type="subcellular location">
    <subcellularLocation>
        <location evidence="1 10">Cell outer membrane</location>
        <topology evidence="1 10">Multi-pass membrane protein</topology>
    </subcellularLocation>
</comment>
<keyword evidence="16" id="KW-1185">Reference proteome</keyword>
<keyword evidence="4 10" id="KW-0812">Transmembrane</keyword>
<keyword evidence="8" id="KW-0675">Receptor</keyword>
<evidence type="ECO:0000256" key="8">
    <source>
        <dbReference type="ARBA" id="ARBA00023170"/>
    </source>
</evidence>
<dbReference type="GO" id="GO:0044718">
    <property type="term" value="P:siderophore transmembrane transport"/>
    <property type="evidence" value="ECO:0007669"/>
    <property type="project" value="TreeGrafter"/>
</dbReference>
<keyword evidence="6 11" id="KW-0798">TonB box</keyword>
<dbReference type="GO" id="GO:0015344">
    <property type="term" value="F:siderophore uptake transmembrane transporter activity"/>
    <property type="evidence" value="ECO:0007669"/>
    <property type="project" value="TreeGrafter"/>
</dbReference>
<dbReference type="InterPro" id="IPR039426">
    <property type="entry name" value="TonB-dep_rcpt-like"/>
</dbReference>
<proteinExistence type="inferred from homology"/>
<evidence type="ECO:0000313" key="15">
    <source>
        <dbReference type="EMBL" id="SDH64145.1"/>
    </source>
</evidence>
<dbReference type="InterPro" id="IPR012910">
    <property type="entry name" value="Plug_dom"/>
</dbReference>
<evidence type="ECO:0000259" key="13">
    <source>
        <dbReference type="Pfam" id="PF00593"/>
    </source>
</evidence>
<protein>
    <submittedName>
        <fullName evidence="15">Iron complex outermembrane recepter protein</fullName>
    </submittedName>
</protein>
<evidence type="ECO:0000256" key="2">
    <source>
        <dbReference type="ARBA" id="ARBA00022448"/>
    </source>
</evidence>
<dbReference type="Proteomes" id="UP000243588">
    <property type="component" value="Unassembled WGS sequence"/>
</dbReference>
<dbReference type="RefSeq" id="WP_090407760.1">
    <property type="nucleotide sequence ID" value="NZ_FNDQ01000009.1"/>
</dbReference>
<dbReference type="Gene3D" id="2.170.130.10">
    <property type="entry name" value="TonB-dependent receptor, plug domain"/>
    <property type="match status" value="1"/>
</dbReference>
<dbReference type="InterPro" id="IPR000531">
    <property type="entry name" value="Beta-barrel_TonB"/>
</dbReference>
<accession>A0A1G8E2R6</accession>
<evidence type="ECO:0000313" key="16">
    <source>
        <dbReference type="Proteomes" id="UP000243588"/>
    </source>
</evidence>
<evidence type="ECO:0000256" key="6">
    <source>
        <dbReference type="ARBA" id="ARBA00023077"/>
    </source>
</evidence>
<dbReference type="PANTHER" id="PTHR30069:SF29">
    <property type="entry name" value="HEMOGLOBIN AND HEMOGLOBIN-HAPTOGLOBIN-BINDING PROTEIN 1-RELATED"/>
    <property type="match status" value="1"/>
</dbReference>
<dbReference type="STRING" id="702745.SAMN05421818_10926"/>
<feature type="domain" description="TonB-dependent receptor-like beta-barrel" evidence="13">
    <location>
        <begin position="406"/>
        <end position="729"/>
    </location>
</feature>
<dbReference type="PROSITE" id="PS52016">
    <property type="entry name" value="TONB_DEPENDENT_REC_3"/>
    <property type="match status" value="1"/>
</dbReference>
<feature type="signal peptide" evidence="12">
    <location>
        <begin position="1"/>
        <end position="18"/>
    </location>
</feature>
<dbReference type="Gene3D" id="2.40.170.20">
    <property type="entry name" value="TonB-dependent receptor, beta-barrel domain"/>
    <property type="match status" value="1"/>
</dbReference>
<evidence type="ECO:0000256" key="9">
    <source>
        <dbReference type="ARBA" id="ARBA00023237"/>
    </source>
</evidence>
<dbReference type="AlphaFoldDB" id="A0A1G8E2R6"/>
<evidence type="ECO:0000256" key="7">
    <source>
        <dbReference type="ARBA" id="ARBA00023136"/>
    </source>
</evidence>
<evidence type="ECO:0000256" key="12">
    <source>
        <dbReference type="SAM" id="SignalP"/>
    </source>
</evidence>
<dbReference type="SUPFAM" id="SSF56935">
    <property type="entry name" value="Porins"/>
    <property type="match status" value="1"/>
</dbReference>
<dbReference type="InterPro" id="IPR037066">
    <property type="entry name" value="Plug_dom_sf"/>
</dbReference>
<keyword evidence="9 10" id="KW-0998">Cell outer membrane</keyword>
<dbReference type="GO" id="GO:0009279">
    <property type="term" value="C:cell outer membrane"/>
    <property type="evidence" value="ECO:0007669"/>
    <property type="project" value="UniProtKB-SubCell"/>
</dbReference>
<evidence type="ECO:0000259" key="14">
    <source>
        <dbReference type="Pfam" id="PF07715"/>
    </source>
</evidence>
<dbReference type="Pfam" id="PF00593">
    <property type="entry name" value="TonB_dep_Rec_b-barrel"/>
    <property type="match status" value="1"/>
</dbReference>
<dbReference type="EMBL" id="FNDQ01000009">
    <property type="protein sequence ID" value="SDH64145.1"/>
    <property type="molecule type" value="Genomic_DNA"/>
</dbReference>
<feature type="chain" id="PRO_5017180687" evidence="12">
    <location>
        <begin position="19"/>
        <end position="788"/>
    </location>
</feature>